<feature type="region of interest" description="Disordered" evidence="1">
    <location>
        <begin position="1"/>
        <end position="55"/>
    </location>
</feature>
<comment type="caution">
    <text evidence="3">The sequence shown here is derived from an EMBL/GenBank/DDBJ whole genome shotgun (WGS) entry which is preliminary data.</text>
</comment>
<protein>
    <submittedName>
        <fullName evidence="3">Uncharacterized protein</fullName>
    </submittedName>
</protein>
<keyword evidence="4" id="KW-1185">Reference proteome</keyword>
<keyword evidence="2" id="KW-0812">Transmembrane</keyword>
<dbReference type="AlphaFoldDB" id="A0A834IEL8"/>
<proteinExistence type="predicted"/>
<name>A0A834IEL8_RHYFE</name>
<dbReference type="EMBL" id="JAACXV010013754">
    <property type="protein sequence ID" value="KAF7272502.1"/>
    <property type="molecule type" value="Genomic_DNA"/>
</dbReference>
<gene>
    <name evidence="3" type="ORF">GWI33_014714</name>
</gene>
<evidence type="ECO:0000313" key="3">
    <source>
        <dbReference type="EMBL" id="KAF7272502.1"/>
    </source>
</evidence>
<sequence length="129" mass="13652">MWRAFSDRGSGPSPVERRSGGGGAGGGIKIARGRPMGTSGTKAARAECPRPFTPRVPCPETQLSCLPENDDVADGLPNAGPASANPALQAHLTQGVYPSLALIFYNIFSLYILYTVARLIILTSHKKSR</sequence>
<evidence type="ECO:0000256" key="2">
    <source>
        <dbReference type="SAM" id="Phobius"/>
    </source>
</evidence>
<dbReference type="Proteomes" id="UP000625711">
    <property type="component" value="Unassembled WGS sequence"/>
</dbReference>
<evidence type="ECO:0000256" key="1">
    <source>
        <dbReference type="SAM" id="MobiDB-lite"/>
    </source>
</evidence>
<organism evidence="3 4">
    <name type="scientific">Rhynchophorus ferrugineus</name>
    <name type="common">Red palm weevil</name>
    <name type="synonym">Curculio ferrugineus</name>
    <dbReference type="NCBI Taxonomy" id="354439"/>
    <lineage>
        <taxon>Eukaryota</taxon>
        <taxon>Metazoa</taxon>
        <taxon>Ecdysozoa</taxon>
        <taxon>Arthropoda</taxon>
        <taxon>Hexapoda</taxon>
        <taxon>Insecta</taxon>
        <taxon>Pterygota</taxon>
        <taxon>Neoptera</taxon>
        <taxon>Endopterygota</taxon>
        <taxon>Coleoptera</taxon>
        <taxon>Polyphaga</taxon>
        <taxon>Cucujiformia</taxon>
        <taxon>Curculionidae</taxon>
        <taxon>Dryophthorinae</taxon>
        <taxon>Rhynchophorus</taxon>
    </lineage>
</organism>
<accession>A0A834IEL8</accession>
<reference evidence="3" key="1">
    <citation type="submission" date="2020-08" db="EMBL/GenBank/DDBJ databases">
        <title>Genome sequencing and assembly of the red palm weevil Rhynchophorus ferrugineus.</title>
        <authorList>
            <person name="Dias G.B."/>
            <person name="Bergman C.M."/>
            <person name="Manee M."/>
        </authorList>
    </citation>
    <scope>NUCLEOTIDE SEQUENCE</scope>
    <source>
        <strain evidence="3">AA-2017</strain>
        <tissue evidence="3">Whole larva</tissue>
    </source>
</reference>
<evidence type="ECO:0000313" key="4">
    <source>
        <dbReference type="Proteomes" id="UP000625711"/>
    </source>
</evidence>
<keyword evidence="2" id="KW-0472">Membrane</keyword>
<keyword evidence="2" id="KW-1133">Transmembrane helix</keyword>
<feature type="transmembrane region" description="Helical" evidence="2">
    <location>
        <begin position="102"/>
        <end position="121"/>
    </location>
</feature>